<dbReference type="Proteomes" id="UP000606786">
    <property type="component" value="Unassembled WGS sequence"/>
</dbReference>
<accession>A0A811UM27</accession>
<feature type="transmembrane region" description="Helical" evidence="1">
    <location>
        <begin position="49"/>
        <end position="70"/>
    </location>
</feature>
<evidence type="ECO:0000313" key="3">
    <source>
        <dbReference type="Proteomes" id="UP000606786"/>
    </source>
</evidence>
<comment type="caution">
    <text evidence="2">The sequence shown here is derived from an EMBL/GenBank/DDBJ whole genome shotgun (WGS) entry which is preliminary data.</text>
</comment>
<gene>
    <name evidence="2" type="ORF">CCAP1982_LOCUS7374</name>
</gene>
<name>A0A811UM27_CERCA</name>
<keyword evidence="1" id="KW-1133">Transmembrane helix</keyword>
<keyword evidence="3" id="KW-1185">Reference proteome</keyword>
<protein>
    <submittedName>
        <fullName evidence="2">(Mediterranean fruit fly) hypothetical protein</fullName>
    </submittedName>
</protein>
<proteinExistence type="predicted"/>
<organism evidence="2 3">
    <name type="scientific">Ceratitis capitata</name>
    <name type="common">Mediterranean fruit fly</name>
    <name type="synonym">Tephritis capitata</name>
    <dbReference type="NCBI Taxonomy" id="7213"/>
    <lineage>
        <taxon>Eukaryota</taxon>
        <taxon>Metazoa</taxon>
        <taxon>Ecdysozoa</taxon>
        <taxon>Arthropoda</taxon>
        <taxon>Hexapoda</taxon>
        <taxon>Insecta</taxon>
        <taxon>Pterygota</taxon>
        <taxon>Neoptera</taxon>
        <taxon>Endopterygota</taxon>
        <taxon>Diptera</taxon>
        <taxon>Brachycera</taxon>
        <taxon>Muscomorpha</taxon>
        <taxon>Tephritoidea</taxon>
        <taxon>Tephritidae</taxon>
        <taxon>Ceratitis</taxon>
        <taxon>Ceratitis</taxon>
    </lineage>
</organism>
<dbReference type="EMBL" id="CAJHJT010000012">
    <property type="protein sequence ID" value="CAD6998825.1"/>
    <property type="molecule type" value="Genomic_DNA"/>
</dbReference>
<reference evidence="2" key="1">
    <citation type="submission" date="2020-11" db="EMBL/GenBank/DDBJ databases">
        <authorList>
            <person name="Whitehead M."/>
        </authorList>
    </citation>
    <scope>NUCLEOTIDE SEQUENCE</scope>
    <source>
        <strain evidence="2">EGII</strain>
    </source>
</reference>
<sequence length="76" mass="8906">MESKQKNQKEETMETSIFKCMPTTGLDIIGNTFLSQDIMEKRMTSHIRILDFYAFWLNIFSVLSFLKTYLKASVCL</sequence>
<evidence type="ECO:0000256" key="1">
    <source>
        <dbReference type="SAM" id="Phobius"/>
    </source>
</evidence>
<keyword evidence="1" id="KW-0812">Transmembrane</keyword>
<feature type="non-terminal residue" evidence="2">
    <location>
        <position position="1"/>
    </location>
</feature>
<keyword evidence="1" id="KW-0472">Membrane</keyword>
<evidence type="ECO:0000313" key="2">
    <source>
        <dbReference type="EMBL" id="CAD6998825.1"/>
    </source>
</evidence>
<dbReference type="AlphaFoldDB" id="A0A811UM27"/>